<keyword evidence="2" id="KW-1185">Reference proteome</keyword>
<dbReference type="AlphaFoldDB" id="D7G8B7"/>
<dbReference type="EMBL" id="FN649117">
    <property type="protein sequence ID" value="CBJ27969.1"/>
    <property type="molecule type" value="Genomic_DNA"/>
</dbReference>
<dbReference type="EMBL" id="FN649758">
    <property type="protein sequence ID" value="CBJ27969.1"/>
    <property type="molecule type" value="Genomic_DNA"/>
</dbReference>
<dbReference type="Proteomes" id="UP000002630">
    <property type="component" value="Linkage Group LG33"/>
</dbReference>
<organism evidence="1 2">
    <name type="scientific">Ectocarpus siliculosus</name>
    <name type="common">Brown alga</name>
    <name type="synonym">Conferva siliculosa</name>
    <dbReference type="NCBI Taxonomy" id="2880"/>
    <lineage>
        <taxon>Eukaryota</taxon>
        <taxon>Sar</taxon>
        <taxon>Stramenopiles</taxon>
        <taxon>Ochrophyta</taxon>
        <taxon>PX clade</taxon>
        <taxon>Phaeophyceae</taxon>
        <taxon>Ectocarpales</taxon>
        <taxon>Ectocarpaceae</taxon>
        <taxon>Ectocarpus</taxon>
    </lineage>
</organism>
<name>D7G8B7_ECTSI</name>
<evidence type="ECO:0000313" key="1">
    <source>
        <dbReference type="EMBL" id="CBJ27969.1"/>
    </source>
</evidence>
<sequence length="230" mass="25929">MDGEPIQQEPASLAMKRRLLQSGLRSRCERRSCIPVDHGILTSVAGVKANNGNRQKELRADMHAIGDRLTVSWTKTAVARLKQESVRPTNSPRGTLWKAYQLRNMDGKPIQQKPASLAMKRRLLQSGLRSRCERRSCIPVDHGILMSVAGVEANNGNRQKELRADMHAIGDRLTVSWTKTAVARLKQESVRPTNSPRGTLWKAYQQLRNMDGEPIQQEPTRANWKGFAWS</sequence>
<reference evidence="1 2" key="1">
    <citation type="journal article" date="2010" name="Nature">
        <title>The Ectocarpus genome and the independent evolution of multicellularity in brown algae.</title>
        <authorList>
            <person name="Cock J.M."/>
            <person name="Sterck L."/>
            <person name="Rouze P."/>
            <person name="Scornet D."/>
            <person name="Allen A.E."/>
            <person name="Amoutzias G."/>
            <person name="Anthouard V."/>
            <person name="Artiguenave F."/>
            <person name="Aury J.M."/>
            <person name="Badger J.H."/>
            <person name="Beszteri B."/>
            <person name="Billiau K."/>
            <person name="Bonnet E."/>
            <person name="Bothwell J.H."/>
            <person name="Bowler C."/>
            <person name="Boyen C."/>
            <person name="Brownlee C."/>
            <person name="Carrano C.J."/>
            <person name="Charrier B."/>
            <person name="Cho G.Y."/>
            <person name="Coelho S.M."/>
            <person name="Collen J."/>
            <person name="Corre E."/>
            <person name="Da Silva C."/>
            <person name="Delage L."/>
            <person name="Delaroque N."/>
            <person name="Dittami S.M."/>
            <person name="Doulbeau S."/>
            <person name="Elias M."/>
            <person name="Farnham G."/>
            <person name="Gachon C.M."/>
            <person name="Gschloessl B."/>
            <person name="Heesch S."/>
            <person name="Jabbari K."/>
            <person name="Jubin C."/>
            <person name="Kawai H."/>
            <person name="Kimura K."/>
            <person name="Kloareg B."/>
            <person name="Kupper F.C."/>
            <person name="Lang D."/>
            <person name="Le Bail A."/>
            <person name="Leblanc C."/>
            <person name="Lerouge P."/>
            <person name="Lohr M."/>
            <person name="Lopez P.J."/>
            <person name="Martens C."/>
            <person name="Maumus F."/>
            <person name="Michel G."/>
            <person name="Miranda-Saavedra D."/>
            <person name="Morales J."/>
            <person name="Moreau H."/>
            <person name="Motomura T."/>
            <person name="Nagasato C."/>
            <person name="Napoli C.A."/>
            <person name="Nelson D.R."/>
            <person name="Nyvall-Collen P."/>
            <person name="Peters A.F."/>
            <person name="Pommier C."/>
            <person name="Potin P."/>
            <person name="Poulain J."/>
            <person name="Quesneville H."/>
            <person name="Read B."/>
            <person name="Rensing S.A."/>
            <person name="Ritter A."/>
            <person name="Rousvoal S."/>
            <person name="Samanta M."/>
            <person name="Samson G."/>
            <person name="Schroeder D.C."/>
            <person name="Segurens B."/>
            <person name="Strittmatter M."/>
            <person name="Tonon T."/>
            <person name="Tregear J.W."/>
            <person name="Valentin K."/>
            <person name="von Dassow P."/>
            <person name="Yamagishi T."/>
            <person name="Van de Peer Y."/>
            <person name="Wincker P."/>
        </authorList>
    </citation>
    <scope>NUCLEOTIDE SEQUENCE [LARGE SCALE GENOMIC DNA]</scope>
    <source>
        <strain evidence="2">Ec32 / CCAP1310/4</strain>
    </source>
</reference>
<proteinExistence type="predicted"/>
<dbReference type="InParanoid" id="D7G8B7"/>
<accession>D7G8B7</accession>
<gene>
    <name evidence="1" type="ORF">Esi_0088_0054</name>
</gene>
<evidence type="ECO:0000313" key="2">
    <source>
        <dbReference type="Proteomes" id="UP000002630"/>
    </source>
</evidence>
<protein>
    <submittedName>
        <fullName evidence="1">Uncharacterized protein</fullName>
    </submittedName>
</protein>